<dbReference type="GO" id="GO:0032259">
    <property type="term" value="P:methylation"/>
    <property type="evidence" value="ECO:0007669"/>
    <property type="project" value="InterPro"/>
</dbReference>
<dbReference type="CDD" id="cd02440">
    <property type="entry name" value="AdoMet_MTases"/>
    <property type="match status" value="1"/>
</dbReference>
<dbReference type="PANTHER" id="PTHR32319:SF0">
    <property type="entry name" value="BACTERIAL HEMOLYSIN-LIKE PROTEIN"/>
    <property type="match status" value="1"/>
</dbReference>
<dbReference type="InterPro" id="IPR047048">
    <property type="entry name" value="TlyA"/>
</dbReference>
<dbReference type="InterPro" id="IPR004538">
    <property type="entry name" value="Hemolysin_A/TlyA"/>
</dbReference>
<organism evidence="5 6">
    <name type="scientific">Marinibactrum halimedae</name>
    <dbReference type="NCBI Taxonomy" id="1444977"/>
    <lineage>
        <taxon>Bacteria</taxon>
        <taxon>Pseudomonadati</taxon>
        <taxon>Pseudomonadota</taxon>
        <taxon>Gammaproteobacteria</taxon>
        <taxon>Cellvibrionales</taxon>
        <taxon>Cellvibrionaceae</taxon>
        <taxon>Marinibactrum</taxon>
    </lineage>
</organism>
<dbReference type="SUPFAM" id="SSF53335">
    <property type="entry name" value="S-adenosyl-L-methionine-dependent methyltransferases"/>
    <property type="match status" value="1"/>
</dbReference>
<comment type="caution">
    <text evidence="5">The sequence shown here is derived from an EMBL/GenBank/DDBJ whole genome shotgun (WGS) entry which is preliminary data.</text>
</comment>
<dbReference type="PANTHER" id="PTHR32319">
    <property type="entry name" value="BACTERIAL HEMOLYSIN-LIKE PROTEIN"/>
    <property type="match status" value="1"/>
</dbReference>
<dbReference type="RefSeq" id="WP_232594586.1">
    <property type="nucleotide sequence ID" value="NZ_BSPD01000103.1"/>
</dbReference>
<dbReference type="Gene3D" id="3.10.290.10">
    <property type="entry name" value="RNA-binding S4 domain"/>
    <property type="match status" value="1"/>
</dbReference>
<dbReference type="AlphaFoldDB" id="A0AA37WP91"/>
<dbReference type="CDD" id="cd00165">
    <property type="entry name" value="S4"/>
    <property type="match status" value="1"/>
</dbReference>
<accession>A0AA37WP91</accession>
<gene>
    <name evidence="5" type="ORF">GCM10007877_39540</name>
</gene>
<evidence type="ECO:0000256" key="1">
    <source>
        <dbReference type="ARBA" id="ARBA00022884"/>
    </source>
</evidence>
<dbReference type="NCBIfam" id="TIGR00478">
    <property type="entry name" value="tly"/>
    <property type="match status" value="1"/>
</dbReference>
<dbReference type="PROSITE" id="PS50889">
    <property type="entry name" value="S4"/>
    <property type="match status" value="1"/>
</dbReference>
<proteinExistence type="inferred from homology"/>
<dbReference type="GO" id="GO:0003723">
    <property type="term" value="F:RNA binding"/>
    <property type="evidence" value="ECO:0007669"/>
    <property type="project" value="UniProtKB-KW"/>
</dbReference>
<keyword evidence="1 3" id="KW-0694">RNA-binding</keyword>
<reference evidence="5 6" key="1">
    <citation type="journal article" date="2014" name="Int. J. Syst. Evol. Microbiol.">
        <title>Complete genome sequence of Corynebacterium casei LMG S-19264T (=DSM 44701T), isolated from a smear-ripened cheese.</title>
        <authorList>
            <consortium name="US DOE Joint Genome Institute (JGI-PGF)"/>
            <person name="Walter F."/>
            <person name="Albersmeier A."/>
            <person name="Kalinowski J."/>
            <person name="Ruckert C."/>
        </authorList>
    </citation>
    <scope>NUCLEOTIDE SEQUENCE [LARGE SCALE GENOMIC DNA]</scope>
    <source>
        <strain evidence="5 6">NBRC 110095</strain>
    </source>
</reference>
<evidence type="ECO:0000313" key="6">
    <source>
        <dbReference type="Proteomes" id="UP001156870"/>
    </source>
</evidence>
<dbReference type="Proteomes" id="UP001156870">
    <property type="component" value="Unassembled WGS sequence"/>
</dbReference>
<dbReference type="SUPFAM" id="SSF55174">
    <property type="entry name" value="Alpha-L RNA-binding motif"/>
    <property type="match status" value="1"/>
</dbReference>
<evidence type="ECO:0000256" key="3">
    <source>
        <dbReference type="PROSITE-ProRule" id="PRU00182"/>
    </source>
</evidence>
<feature type="domain" description="Ribosomal RNA methyltransferase FtsJ" evidence="4">
    <location>
        <begin position="63"/>
        <end position="256"/>
    </location>
</feature>
<dbReference type="EMBL" id="BSPD01000103">
    <property type="protein sequence ID" value="GLS28235.1"/>
    <property type="molecule type" value="Genomic_DNA"/>
</dbReference>
<keyword evidence="6" id="KW-1185">Reference proteome</keyword>
<dbReference type="GO" id="GO:0008168">
    <property type="term" value="F:methyltransferase activity"/>
    <property type="evidence" value="ECO:0007669"/>
    <property type="project" value="InterPro"/>
</dbReference>
<comment type="similarity">
    <text evidence="2">Belongs to the TlyA family.</text>
</comment>
<dbReference type="Gene3D" id="3.40.50.150">
    <property type="entry name" value="Vaccinia Virus protein VP39"/>
    <property type="match status" value="1"/>
</dbReference>
<name>A0AA37WP91_9GAMM</name>
<dbReference type="InterPro" id="IPR029063">
    <property type="entry name" value="SAM-dependent_MTases_sf"/>
</dbReference>
<sequence length="258" mass="28456">MKRIDVVLTEKGEANSRVHAQKLITRGCVEVYLDGTWQRIKKPSLKVDDTVSIRVQSLEEDQYVSRGGVKLALALQHLSDQYQFSLQDKTVLDVGQSTGGFTDCALQAGAKSVVGVDVGKDQLAPSLKNDERVLCFEGVNARRLSDEKLEQYTPQEQGFDAVVMDVSFISQTLIVPELPEVMKPGAYLISLVKPQFEVGKDGIGKGGIVRSPELYPMVKEKIEQACLSAGLKVQMYFESPIQGGDGNREFLLIARFTD</sequence>
<dbReference type="PIRSF" id="PIRSF005578">
    <property type="entry name" value="TlyA"/>
    <property type="match status" value="1"/>
</dbReference>
<dbReference type="InterPro" id="IPR002877">
    <property type="entry name" value="RNA_MeTrfase_FtsJ_dom"/>
</dbReference>
<dbReference type="Pfam" id="PF01728">
    <property type="entry name" value="FtsJ"/>
    <property type="match status" value="1"/>
</dbReference>
<protein>
    <submittedName>
        <fullName evidence="5">TlyA family rRNA (Cytidine-2'-O)-methyltransferase</fullName>
    </submittedName>
</protein>
<evidence type="ECO:0000256" key="2">
    <source>
        <dbReference type="ARBA" id="ARBA00029460"/>
    </source>
</evidence>
<dbReference type="InterPro" id="IPR036986">
    <property type="entry name" value="S4_RNA-bd_sf"/>
</dbReference>
<evidence type="ECO:0000313" key="5">
    <source>
        <dbReference type="EMBL" id="GLS28235.1"/>
    </source>
</evidence>
<evidence type="ECO:0000259" key="4">
    <source>
        <dbReference type="Pfam" id="PF01728"/>
    </source>
</evidence>